<name>A0AAF0TUH0_SOLVR</name>
<evidence type="ECO:0000313" key="2">
    <source>
        <dbReference type="Proteomes" id="UP001234989"/>
    </source>
</evidence>
<proteinExistence type="predicted"/>
<protein>
    <submittedName>
        <fullName evidence="1">Uncharacterized protein</fullName>
    </submittedName>
</protein>
<dbReference type="Proteomes" id="UP001234989">
    <property type="component" value="Chromosome 6"/>
</dbReference>
<reference evidence="1" key="1">
    <citation type="submission" date="2023-08" db="EMBL/GenBank/DDBJ databases">
        <title>A de novo genome assembly of Solanum verrucosum Schlechtendal, a Mexican diploid species geographically isolated from the other diploid A-genome species in potato relatives.</title>
        <authorList>
            <person name="Hosaka K."/>
        </authorList>
    </citation>
    <scope>NUCLEOTIDE SEQUENCE</scope>
    <source>
        <tissue evidence="1">Young leaves</tissue>
    </source>
</reference>
<dbReference type="EMBL" id="CP133617">
    <property type="protein sequence ID" value="WMV32709.1"/>
    <property type="molecule type" value="Genomic_DNA"/>
</dbReference>
<keyword evidence="2" id="KW-1185">Reference proteome</keyword>
<evidence type="ECO:0000313" key="1">
    <source>
        <dbReference type="EMBL" id="WMV32709.1"/>
    </source>
</evidence>
<accession>A0AAF0TUH0</accession>
<dbReference type="AlphaFoldDB" id="A0AAF0TUH0"/>
<organism evidence="1 2">
    <name type="scientific">Solanum verrucosum</name>
    <dbReference type="NCBI Taxonomy" id="315347"/>
    <lineage>
        <taxon>Eukaryota</taxon>
        <taxon>Viridiplantae</taxon>
        <taxon>Streptophyta</taxon>
        <taxon>Embryophyta</taxon>
        <taxon>Tracheophyta</taxon>
        <taxon>Spermatophyta</taxon>
        <taxon>Magnoliopsida</taxon>
        <taxon>eudicotyledons</taxon>
        <taxon>Gunneridae</taxon>
        <taxon>Pentapetalae</taxon>
        <taxon>asterids</taxon>
        <taxon>lamiids</taxon>
        <taxon>Solanales</taxon>
        <taxon>Solanaceae</taxon>
        <taxon>Solanoideae</taxon>
        <taxon>Solaneae</taxon>
        <taxon>Solanum</taxon>
    </lineage>
</organism>
<sequence>MSNAKLNKLCMEESDPMLKIIVRCKLLRRSRIPKDDFGFAPSMVFLVEIAAFPFHFNLGAVLGDGHVGGAIAAAGGLPLALFAGAADALGVAGAIGGLPLAPFVGAADALGSANALGAAGGLPHDLFAGPGDALGAAGGLPLDLFTGPGDALGAAGSLPLDLFVECSPSVCAFYKYSYKQL</sequence>
<gene>
    <name evidence="1" type="ORF">MTR67_026094</name>
</gene>